<dbReference type="SMART" id="SM00448">
    <property type="entry name" value="REC"/>
    <property type="match status" value="1"/>
</dbReference>
<evidence type="ECO:0000256" key="1">
    <source>
        <dbReference type="PROSITE-ProRule" id="PRU00169"/>
    </source>
</evidence>
<evidence type="ECO:0000259" key="2">
    <source>
        <dbReference type="PROSITE" id="PS50110"/>
    </source>
</evidence>
<dbReference type="RefSeq" id="WP_213985362.1">
    <property type="nucleotide sequence ID" value="NZ_JAFMNX010000003.1"/>
</dbReference>
<reference evidence="3 4" key="1">
    <citation type="submission" date="2021-03" db="EMBL/GenBank/DDBJ databases">
        <title>Tianweitania aestuarii sp. nov., isolated from a tidal flat.</title>
        <authorList>
            <person name="Park S."/>
            <person name="Yoon J.-H."/>
        </authorList>
    </citation>
    <scope>NUCLEOTIDE SEQUENCE [LARGE SCALE GENOMIC DNA]</scope>
    <source>
        <strain evidence="3 4">BSSL-BM11</strain>
    </source>
</reference>
<dbReference type="Gene3D" id="3.40.50.2300">
    <property type="match status" value="1"/>
</dbReference>
<feature type="domain" description="Response regulatory" evidence="2">
    <location>
        <begin position="67"/>
        <end position="177"/>
    </location>
</feature>
<dbReference type="InterPro" id="IPR001789">
    <property type="entry name" value="Sig_transdc_resp-reg_receiver"/>
</dbReference>
<accession>A0ABS5RXI1</accession>
<evidence type="ECO:0000313" key="3">
    <source>
        <dbReference type="EMBL" id="MBS9721736.1"/>
    </source>
</evidence>
<dbReference type="Pfam" id="PF00072">
    <property type="entry name" value="Response_reg"/>
    <property type="match status" value="1"/>
</dbReference>
<dbReference type="PROSITE" id="PS50110">
    <property type="entry name" value="RESPONSE_REGULATORY"/>
    <property type="match status" value="1"/>
</dbReference>
<gene>
    <name evidence="3" type="ORF">JYU29_13685</name>
</gene>
<name>A0ABS5RXI1_9HYPH</name>
<dbReference type="Proteomes" id="UP001297272">
    <property type="component" value="Unassembled WGS sequence"/>
</dbReference>
<evidence type="ECO:0000313" key="4">
    <source>
        <dbReference type="Proteomes" id="UP001297272"/>
    </source>
</evidence>
<dbReference type="SUPFAM" id="SSF52172">
    <property type="entry name" value="CheY-like"/>
    <property type="match status" value="1"/>
</dbReference>
<keyword evidence="1" id="KW-0597">Phosphoprotein</keyword>
<dbReference type="NCBIfam" id="NF009972">
    <property type="entry name" value="PRK13435.1-3"/>
    <property type="match status" value="1"/>
</dbReference>
<proteinExistence type="predicted"/>
<comment type="caution">
    <text evidence="3">The sequence shown here is derived from an EMBL/GenBank/DDBJ whole genome shotgun (WGS) entry which is preliminary data.</text>
</comment>
<organism evidence="3 4">
    <name type="scientific">Tianweitania aestuarii</name>
    <dbReference type="NCBI Taxonomy" id="2814886"/>
    <lineage>
        <taxon>Bacteria</taxon>
        <taxon>Pseudomonadati</taxon>
        <taxon>Pseudomonadota</taxon>
        <taxon>Alphaproteobacteria</taxon>
        <taxon>Hyphomicrobiales</taxon>
        <taxon>Phyllobacteriaceae</taxon>
        <taxon>Tianweitania</taxon>
    </lineage>
</organism>
<keyword evidence="4" id="KW-1185">Reference proteome</keyword>
<dbReference type="InterPro" id="IPR011006">
    <property type="entry name" value="CheY-like_superfamily"/>
</dbReference>
<dbReference type="EMBL" id="JAFMNX010000003">
    <property type="protein sequence ID" value="MBS9721736.1"/>
    <property type="molecule type" value="Genomic_DNA"/>
</dbReference>
<sequence>MEKGSSHVPDMGTVRKSLNAQTQNLFAAGFLTRPVQQGKKIHPVVQRNCTNASLVSCDRDTEPDMCKVLVVEDEIFVAIEIEHVVEELGYSAIGIAADHRTAMDLAPDADIALVDLNLRDGATGPEIGRALADKHGITVLFMTANPSQISEGVPGTLGVLSKPVADDELKQAIHYARACHNKAVAVPPKRLQLFALQPSHIN</sequence>
<protein>
    <submittedName>
        <fullName evidence="3">Response regulator</fullName>
    </submittedName>
</protein>
<feature type="modified residue" description="4-aspartylphosphate" evidence="1">
    <location>
        <position position="115"/>
    </location>
</feature>